<proteinExistence type="predicted"/>
<organism evidence="1 2">
    <name type="scientific">Oryza sativa subsp. japonica</name>
    <name type="common">Rice</name>
    <dbReference type="NCBI Taxonomy" id="39947"/>
    <lineage>
        <taxon>Eukaryota</taxon>
        <taxon>Viridiplantae</taxon>
        <taxon>Streptophyta</taxon>
        <taxon>Embryophyta</taxon>
        <taxon>Tracheophyta</taxon>
        <taxon>Spermatophyta</taxon>
        <taxon>Magnoliopsida</taxon>
        <taxon>Liliopsida</taxon>
        <taxon>Poales</taxon>
        <taxon>Poaceae</taxon>
        <taxon>BOP clade</taxon>
        <taxon>Oryzoideae</taxon>
        <taxon>Oryzeae</taxon>
        <taxon>Oryzinae</taxon>
        <taxon>Oryza</taxon>
        <taxon>Oryza sativa</taxon>
    </lineage>
</organism>
<evidence type="ECO:0000313" key="1">
    <source>
        <dbReference type="EMBL" id="BAH93226.1"/>
    </source>
</evidence>
<dbReference type="KEGG" id="dosa:Os05g0527600"/>
<dbReference type="EMBL" id="AP008211">
    <property type="protein sequence ID" value="BAH93226.1"/>
    <property type="molecule type" value="Genomic_DNA"/>
</dbReference>
<accession>C7J228</accession>
<reference evidence="1 2" key="1">
    <citation type="journal article" date="2005" name="Nature">
        <title>The map-based sequence of the rice genome.</title>
        <authorList>
            <consortium name="International rice genome sequencing project (IRGSP)"/>
            <person name="Matsumoto T."/>
            <person name="Wu J."/>
            <person name="Kanamori H."/>
            <person name="Katayose Y."/>
            <person name="Fujisawa M."/>
            <person name="Namiki N."/>
            <person name="Mizuno H."/>
            <person name="Yamamoto K."/>
            <person name="Antonio B.A."/>
            <person name="Baba T."/>
            <person name="Sakata K."/>
            <person name="Nagamura Y."/>
            <person name="Aoki H."/>
            <person name="Arikawa K."/>
            <person name="Arita K."/>
            <person name="Bito T."/>
            <person name="Chiden Y."/>
            <person name="Fujitsuka N."/>
            <person name="Fukunaka R."/>
            <person name="Hamada M."/>
            <person name="Harada C."/>
            <person name="Hayashi A."/>
            <person name="Hijishita S."/>
            <person name="Honda M."/>
            <person name="Hosokawa S."/>
            <person name="Ichikawa Y."/>
            <person name="Idonuma A."/>
            <person name="Iijima M."/>
            <person name="Ikeda M."/>
            <person name="Ikeno M."/>
            <person name="Ito K."/>
            <person name="Ito S."/>
            <person name="Ito T."/>
            <person name="Ito Y."/>
            <person name="Ito Y."/>
            <person name="Iwabuchi A."/>
            <person name="Kamiya K."/>
            <person name="Karasawa W."/>
            <person name="Kurita K."/>
            <person name="Katagiri S."/>
            <person name="Kikuta A."/>
            <person name="Kobayashi H."/>
            <person name="Kobayashi N."/>
            <person name="Machita K."/>
            <person name="Maehara T."/>
            <person name="Masukawa M."/>
            <person name="Mizubayashi T."/>
            <person name="Mukai Y."/>
            <person name="Nagasaki H."/>
            <person name="Nagata Y."/>
            <person name="Naito S."/>
            <person name="Nakashima M."/>
            <person name="Nakama Y."/>
            <person name="Nakamichi Y."/>
            <person name="Nakamura M."/>
            <person name="Meguro A."/>
            <person name="Negishi M."/>
            <person name="Ohta I."/>
            <person name="Ohta T."/>
            <person name="Okamoto M."/>
            <person name="Ono N."/>
            <person name="Saji S."/>
            <person name="Sakaguchi M."/>
            <person name="Sakai K."/>
            <person name="Shibata M."/>
            <person name="Shimokawa T."/>
            <person name="Song J."/>
            <person name="Takazaki Y."/>
            <person name="Terasawa K."/>
            <person name="Tsugane M."/>
            <person name="Tsuji K."/>
            <person name="Ueda S."/>
            <person name="Waki K."/>
            <person name="Yamagata H."/>
            <person name="Yamamoto M."/>
            <person name="Yamamoto S."/>
            <person name="Yamane H."/>
            <person name="Yoshiki S."/>
            <person name="Yoshihara R."/>
            <person name="Yukawa K."/>
            <person name="Zhong H."/>
            <person name="Yano M."/>
            <person name="Yuan Q."/>
            <person name="Ouyang S."/>
            <person name="Liu J."/>
            <person name="Jones K.M."/>
            <person name="Gansberger K."/>
            <person name="Moffat K."/>
            <person name="Hill J."/>
            <person name="Bera J."/>
            <person name="Fadrosh D."/>
            <person name="Jin S."/>
            <person name="Johri S."/>
            <person name="Kim M."/>
            <person name="Overton L."/>
            <person name="Reardon M."/>
            <person name="Tsitrin T."/>
            <person name="Vuong H."/>
            <person name="Weaver B."/>
            <person name="Ciecko A."/>
            <person name="Tallon L."/>
            <person name="Jackson J."/>
            <person name="Pai G."/>
            <person name="Aken S.V."/>
            <person name="Utterback T."/>
            <person name="Reidmuller S."/>
            <person name="Feldblyum T."/>
            <person name="Hsiao J."/>
            <person name="Zismann V."/>
            <person name="Iobst S."/>
            <person name="de Vazeille A.R."/>
            <person name="Buell C.R."/>
            <person name="Ying K."/>
            <person name="Li Y."/>
            <person name="Lu T."/>
            <person name="Huang Y."/>
            <person name="Zhao Q."/>
            <person name="Feng Q."/>
            <person name="Zhang L."/>
            <person name="Zhu J."/>
            <person name="Weng Q."/>
            <person name="Mu J."/>
            <person name="Lu Y."/>
            <person name="Fan D."/>
            <person name="Liu Y."/>
            <person name="Guan J."/>
            <person name="Zhang Y."/>
            <person name="Yu S."/>
            <person name="Liu X."/>
            <person name="Zhang Y."/>
            <person name="Hong G."/>
            <person name="Han B."/>
            <person name="Choisne N."/>
            <person name="Demange N."/>
            <person name="Orjeda G."/>
            <person name="Samain S."/>
            <person name="Cattolico L."/>
            <person name="Pelletier E."/>
            <person name="Couloux A."/>
            <person name="Segurens B."/>
            <person name="Wincker P."/>
            <person name="D'Hont A."/>
            <person name="Scarpelli C."/>
            <person name="Weissenbach J."/>
            <person name="Salanoubat M."/>
            <person name="Quetier F."/>
            <person name="Yu Y."/>
            <person name="Kim H.R."/>
            <person name="Rambo T."/>
            <person name="Currie J."/>
            <person name="Collura K."/>
            <person name="Luo M."/>
            <person name="Yang T."/>
            <person name="Ammiraju J.S.S."/>
            <person name="Engler F."/>
            <person name="Soderlund C."/>
            <person name="Wing R.A."/>
            <person name="Palmer L.E."/>
            <person name="de la Bastide M."/>
            <person name="Spiegel L."/>
            <person name="Nascimento L."/>
            <person name="Zutavern T."/>
            <person name="O'Shaughnessy A."/>
            <person name="Dike S."/>
            <person name="Dedhia N."/>
            <person name="Preston R."/>
            <person name="Balija V."/>
            <person name="McCombie W.R."/>
            <person name="Chow T."/>
            <person name="Chen H."/>
            <person name="Chung M."/>
            <person name="Chen C."/>
            <person name="Shaw J."/>
            <person name="Wu H."/>
            <person name="Hsiao K."/>
            <person name="Chao Y."/>
            <person name="Chu M."/>
            <person name="Cheng C."/>
            <person name="Hour A."/>
            <person name="Lee P."/>
            <person name="Lin S."/>
            <person name="Lin Y."/>
            <person name="Liou J."/>
            <person name="Liu S."/>
            <person name="Hsing Y."/>
            <person name="Raghuvanshi S."/>
            <person name="Mohanty A."/>
            <person name="Bharti A.K."/>
            <person name="Gaur A."/>
            <person name="Gupta V."/>
            <person name="Kumar D."/>
            <person name="Ravi V."/>
            <person name="Vij S."/>
            <person name="Kapur A."/>
            <person name="Khurana P."/>
            <person name="Khurana P."/>
            <person name="Khurana J.P."/>
            <person name="Tyagi A.K."/>
            <person name="Gaikwad K."/>
            <person name="Singh A."/>
            <person name="Dalal V."/>
            <person name="Srivastava S."/>
            <person name="Dixit A."/>
            <person name="Pal A.K."/>
            <person name="Ghazi I.A."/>
            <person name="Yadav M."/>
            <person name="Pandit A."/>
            <person name="Bhargava A."/>
            <person name="Sureshbabu K."/>
            <person name="Batra K."/>
            <person name="Sharma T.R."/>
            <person name="Mohapatra T."/>
            <person name="Singh N.K."/>
            <person name="Messing J."/>
            <person name="Nelson A.B."/>
            <person name="Fuks G."/>
            <person name="Kavchok S."/>
            <person name="Keizer G."/>
            <person name="Linton E."/>
            <person name="Llaca V."/>
            <person name="Song R."/>
            <person name="Tanyolac B."/>
            <person name="Young S."/>
            <person name="Ho-Il K."/>
            <person name="Hahn J.H."/>
            <person name="Sangsakoo G."/>
            <person name="Vanavichit A."/>
            <person name="de Mattos Luiz.A.T."/>
            <person name="Zimmer P.D."/>
            <person name="Malone G."/>
            <person name="Dellagostin O."/>
            <person name="de Oliveira A.C."/>
            <person name="Bevan M."/>
            <person name="Bancroft I."/>
            <person name="Minx P."/>
            <person name="Cordum H."/>
            <person name="Wilson R."/>
            <person name="Cheng Z."/>
            <person name="Jin W."/>
            <person name="Jiang J."/>
            <person name="Leong S.A."/>
            <person name="Iwama H."/>
            <person name="Gojobori T."/>
            <person name="Itoh T."/>
            <person name="Niimura Y."/>
            <person name="Fujii Y."/>
            <person name="Habara T."/>
            <person name="Sakai H."/>
            <person name="Sato Y."/>
            <person name="Wilson G."/>
            <person name="Kumar K."/>
            <person name="McCouch S."/>
            <person name="Juretic N."/>
            <person name="Hoen D."/>
            <person name="Wright S."/>
            <person name="Bruskiewich R."/>
            <person name="Bureau T."/>
            <person name="Miyao A."/>
            <person name="Hirochika H."/>
            <person name="Nishikawa T."/>
            <person name="Kadowaki K."/>
            <person name="Sugiura M."/>
            <person name="Burr B."/>
            <person name="Sasaki T."/>
        </authorList>
    </citation>
    <scope>NUCLEOTIDE SEQUENCE [LARGE SCALE GENOMIC DNA]</scope>
    <source>
        <strain evidence="2">cv. Nipponbare</strain>
    </source>
</reference>
<name>C7J228_ORYSJ</name>
<evidence type="ECO:0000313" key="2">
    <source>
        <dbReference type="Proteomes" id="UP000000763"/>
    </source>
</evidence>
<dbReference type="Proteomes" id="UP000000763">
    <property type="component" value="Chromosome 5"/>
</dbReference>
<reference evidence="2" key="2">
    <citation type="journal article" date="2008" name="Nucleic Acids Res.">
        <title>The rice annotation project database (RAP-DB): 2008 update.</title>
        <authorList>
            <consortium name="The rice annotation project (RAP)"/>
        </authorList>
    </citation>
    <scope>GENOME REANNOTATION</scope>
    <source>
        <strain evidence="2">cv. Nipponbare</strain>
    </source>
</reference>
<dbReference type="AlphaFoldDB" id="C7J228"/>
<sequence>MDRRTSLEAAGAPTSSALGNAMAAWAGTRGGSVAVGMREAVHVLCEEATNLVSPPFPYGDEMRDWRELVVAGERWGEGKGRNRWGRCAVVLVATMDFKGGEM</sequence>
<gene>
    <name evidence="1" type="ordered locus">Os05g0527600</name>
</gene>
<protein>
    <submittedName>
        <fullName evidence="1">Os05g0527600 protein</fullName>
    </submittedName>
</protein>